<dbReference type="InterPro" id="IPR001967">
    <property type="entry name" value="Peptidase_S11_N"/>
</dbReference>
<name>A0A2H0RH28_9BACT</name>
<protein>
    <recommendedName>
        <fullName evidence="2">Peptidase S11 D-alanyl-D-alanine carboxypeptidase A N-terminal domain-containing protein</fullName>
    </recommendedName>
</protein>
<dbReference type="Proteomes" id="UP000230431">
    <property type="component" value="Unassembled WGS sequence"/>
</dbReference>
<dbReference type="GO" id="GO:0006508">
    <property type="term" value="P:proteolysis"/>
    <property type="evidence" value="ECO:0007669"/>
    <property type="project" value="InterPro"/>
</dbReference>
<dbReference type="AlphaFoldDB" id="A0A2H0RH28"/>
<dbReference type="GO" id="GO:0046677">
    <property type="term" value="P:response to antibiotic"/>
    <property type="evidence" value="ECO:0007669"/>
    <property type="project" value="InterPro"/>
</dbReference>
<dbReference type="GO" id="GO:0030655">
    <property type="term" value="P:beta-lactam antibiotic catabolic process"/>
    <property type="evidence" value="ECO:0007669"/>
    <property type="project" value="InterPro"/>
</dbReference>
<dbReference type="GO" id="GO:0008800">
    <property type="term" value="F:beta-lactamase activity"/>
    <property type="evidence" value="ECO:0007669"/>
    <property type="project" value="InterPro"/>
</dbReference>
<feature type="transmembrane region" description="Helical" evidence="1">
    <location>
        <begin position="15"/>
        <end position="36"/>
    </location>
</feature>
<evidence type="ECO:0000256" key="1">
    <source>
        <dbReference type="SAM" id="Phobius"/>
    </source>
</evidence>
<dbReference type="Gene3D" id="3.40.710.10">
    <property type="entry name" value="DD-peptidase/beta-lactamase superfamily"/>
    <property type="match status" value="1"/>
</dbReference>
<dbReference type="InterPro" id="IPR012338">
    <property type="entry name" value="Beta-lactam/transpept-like"/>
</dbReference>
<dbReference type="InterPro" id="IPR000871">
    <property type="entry name" value="Beta-lactam_class-A"/>
</dbReference>
<dbReference type="PANTHER" id="PTHR35333:SF3">
    <property type="entry name" value="BETA-LACTAMASE-TYPE TRANSPEPTIDASE FOLD CONTAINING PROTEIN"/>
    <property type="match status" value="1"/>
</dbReference>
<comment type="caution">
    <text evidence="3">The sequence shown here is derived from an EMBL/GenBank/DDBJ whole genome shotgun (WGS) entry which is preliminary data.</text>
</comment>
<keyword evidence="1" id="KW-0472">Membrane</keyword>
<accession>A0A2H0RH28</accession>
<dbReference type="GO" id="GO:0009002">
    <property type="term" value="F:serine-type D-Ala-D-Ala carboxypeptidase activity"/>
    <property type="evidence" value="ECO:0007669"/>
    <property type="project" value="InterPro"/>
</dbReference>
<evidence type="ECO:0000313" key="4">
    <source>
        <dbReference type="Proteomes" id="UP000230431"/>
    </source>
</evidence>
<keyword evidence="1" id="KW-1133">Transmembrane helix</keyword>
<dbReference type="SUPFAM" id="SSF56601">
    <property type="entry name" value="beta-lactamase/transpeptidase-like"/>
    <property type="match status" value="1"/>
</dbReference>
<keyword evidence="1" id="KW-0812">Transmembrane</keyword>
<reference evidence="3 4" key="1">
    <citation type="submission" date="2017-09" db="EMBL/GenBank/DDBJ databases">
        <title>Depth-based differentiation of microbial function through sediment-hosted aquifers and enrichment of novel symbionts in the deep terrestrial subsurface.</title>
        <authorList>
            <person name="Probst A.J."/>
            <person name="Ladd B."/>
            <person name="Jarett J.K."/>
            <person name="Geller-Mcgrath D.E."/>
            <person name="Sieber C.M."/>
            <person name="Emerson J.B."/>
            <person name="Anantharaman K."/>
            <person name="Thomas B.C."/>
            <person name="Malmstrom R."/>
            <person name="Stieglmeier M."/>
            <person name="Klingl A."/>
            <person name="Woyke T."/>
            <person name="Ryan C.M."/>
            <person name="Banfield J.F."/>
        </authorList>
    </citation>
    <scope>NUCLEOTIDE SEQUENCE [LARGE SCALE GENOMIC DNA]</scope>
    <source>
        <strain evidence="3">CG10_big_fil_rev_8_21_14_0_10_49_38</strain>
    </source>
</reference>
<sequence length="311" mass="33535">MKKLTELIQTRQRQVILGLALILASVWSGFGLIYYAHWREARPAPVVIVEAKEVSPDKYFANLDLAATAYAVYDADRGDLIAGHNEQAILSLASITKVMTALALTEATGSRRQVYIGNIDYGAGGNVGGLIPGESWQVRDLLALTLVGSSNYGAEALAQATDDSLVELMNRQAQALNLSSFAFTNTTGLDEGIEPGGQGSALDVARLFAHILKHQPELMVPTREVFIRETSLDHFEHTVVNTNKIIDRLPGILASKTGYTQIAGGNLAVAVNLGLRRPTVFVVLGSTPEGRFTDTEKLVAAAQAFYTDLNH</sequence>
<proteinExistence type="predicted"/>
<evidence type="ECO:0000259" key="2">
    <source>
        <dbReference type="Pfam" id="PF00768"/>
    </source>
</evidence>
<gene>
    <name evidence="3" type="ORF">COV08_03000</name>
</gene>
<dbReference type="PANTHER" id="PTHR35333">
    <property type="entry name" value="BETA-LACTAMASE"/>
    <property type="match status" value="1"/>
</dbReference>
<dbReference type="EMBL" id="PCYK01000025">
    <property type="protein sequence ID" value="PIR45839.1"/>
    <property type="molecule type" value="Genomic_DNA"/>
</dbReference>
<feature type="domain" description="Peptidase S11 D-alanyl-D-alanine carboxypeptidase A N-terminal" evidence="2">
    <location>
        <begin position="63"/>
        <end position="285"/>
    </location>
</feature>
<organism evidence="3 4">
    <name type="scientific">Candidatus Vogelbacteria bacterium CG10_big_fil_rev_8_21_14_0_10_49_38</name>
    <dbReference type="NCBI Taxonomy" id="1975043"/>
    <lineage>
        <taxon>Bacteria</taxon>
        <taxon>Candidatus Vogeliibacteriota</taxon>
    </lineage>
</organism>
<evidence type="ECO:0000313" key="3">
    <source>
        <dbReference type="EMBL" id="PIR45839.1"/>
    </source>
</evidence>
<dbReference type="Pfam" id="PF00768">
    <property type="entry name" value="Peptidase_S11"/>
    <property type="match status" value="1"/>
</dbReference>